<protein>
    <recommendedName>
        <fullName evidence="8">t-SNARE coiled-coil homology domain-containing protein</fullName>
    </recommendedName>
</protein>
<name>E1ZRS7_CHLVA</name>
<dbReference type="GO" id="GO:0031902">
    <property type="term" value="C:late endosome membrane"/>
    <property type="evidence" value="ECO:0007669"/>
    <property type="project" value="TreeGrafter"/>
</dbReference>
<accession>E1ZRS7</accession>
<evidence type="ECO:0000256" key="2">
    <source>
        <dbReference type="ARBA" id="ARBA00022448"/>
    </source>
</evidence>
<dbReference type="GO" id="GO:0012507">
    <property type="term" value="C:ER to Golgi transport vesicle membrane"/>
    <property type="evidence" value="ECO:0007669"/>
    <property type="project" value="TreeGrafter"/>
</dbReference>
<evidence type="ECO:0000256" key="6">
    <source>
        <dbReference type="ARBA" id="ARBA00023136"/>
    </source>
</evidence>
<dbReference type="RefSeq" id="XP_005843615.1">
    <property type="nucleotide sequence ID" value="XM_005843553.1"/>
</dbReference>
<evidence type="ECO:0000259" key="8">
    <source>
        <dbReference type="PROSITE" id="PS50192"/>
    </source>
</evidence>
<comment type="subcellular location">
    <subcellularLocation>
        <location evidence="1">Membrane</location>
        <topology evidence="1">Single-pass type IV membrane protein</topology>
    </subcellularLocation>
</comment>
<organism evidence="10">
    <name type="scientific">Chlorella variabilis</name>
    <name type="common">Green alga</name>
    <dbReference type="NCBI Taxonomy" id="554065"/>
    <lineage>
        <taxon>Eukaryota</taxon>
        <taxon>Viridiplantae</taxon>
        <taxon>Chlorophyta</taxon>
        <taxon>core chlorophytes</taxon>
        <taxon>Trebouxiophyceae</taxon>
        <taxon>Chlorellales</taxon>
        <taxon>Chlorellaceae</taxon>
        <taxon>Chlorella clade</taxon>
        <taxon>Chlorella</taxon>
    </lineage>
</organism>
<dbReference type="AlphaFoldDB" id="E1ZRS7"/>
<reference evidence="9 10" key="1">
    <citation type="journal article" date="2010" name="Plant Cell">
        <title>The Chlorella variabilis NC64A genome reveals adaptation to photosymbiosis, coevolution with viruses, and cryptic sex.</title>
        <authorList>
            <person name="Blanc G."/>
            <person name="Duncan G."/>
            <person name="Agarkova I."/>
            <person name="Borodovsky M."/>
            <person name="Gurnon J."/>
            <person name="Kuo A."/>
            <person name="Lindquist E."/>
            <person name="Lucas S."/>
            <person name="Pangilinan J."/>
            <person name="Polle J."/>
            <person name="Salamov A."/>
            <person name="Terry A."/>
            <person name="Yamada T."/>
            <person name="Dunigan D.D."/>
            <person name="Grigoriev I.V."/>
            <person name="Claverie J.M."/>
            <person name="Van Etten J.L."/>
        </authorList>
    </citation>
    <scope>NUCLEOTIDE SEQUENCE [LARGE SCALE GENOMIC DNA]</scope>
    <source>
        <strain evidence="9 10">NC64A</strain>
    </source>
</reference>
<dbReference type="PANTHER" id="PTHR21230">
    <property type="entry name" value="VESICLE TRANSPORT V-SNARE PROTEIN VTI1-RELATED"/>
    <property type="match status" value="1"/>
</dbReference>
<dbReference type="eggNOG" id="ENOG502S126">
    <property type="taxonomic scope" value="Eukaryota"/>
</dbReference>
<evidence type="ECO:0000256" key="3">
    <source>
        <dbReference type="ARBA" id="ARBA00022692"/>
    </source>
</evidence>
<evidence type="ECO:0000256" key="1">
    <source>
        <dbReference type="ARBA" id="ARBA00004211"/>
    </source>
</evidence>
<evidence type="ECO:0000256" key="7">
    <source>
        <dbReference type="SAM" id="Phobius"/>
    </source>
</evidence>
<evidence type="ECO:0000313" key="10">
    <source>
        <dbReference type="Proteomes" id="UP000008141"/>
    </source>
</evidence>
<dbReference type="InterPro" id="IPR044766">
    <property type="entry name" value="NPSN/SNAP25-like_N_SNARE"/>
</dbReference>
<dbReference type="GeneID" id="17350962"/>
<dbReference type="EMBL" id="GL433863">
    <property type="protein sequence ID" value="EFN51513.1"/>
    <property type="molecule type" value="Genomic_DNA"/>
</dbReference>
<dbReference type="InParanoid" id="E1ZRS7"/>
<dbReference type="CDD" id="cd15861">
    <property type="entry name" value="SNARE_SNAP25N_23N_29N_SEC9N"/>
    <property type="match status" value="1"/>
</dbReference>
<dbReference type="PANTHER" id="PTHR21230:SF79">
    <property type="entry name" value="T-SNARE COILED-COIL HOMOLOGY DOMAIN-CONTAINING PROTEIN"/>
    <property type="match status" value="1"/>
</dbReference>
<dbReference type="Gene3D" id="1.20.5.110">
    <property type="match status" value="1"/>
</dbReference>
<keyword evidence="4" id="KW-0653">Protein transport</keyword>
<dbReference type="GO" id="GO:0006906">
    <property type="term" value="P:vesicle fusion"/>
    <property type="evidence" value="ECO:0007669"/>
    <property type="project" value="TreeGrafter"/>
</dbReference>
<dbReference type="FunCoup" id="E1ZRS7">
    <property type="interactions" value="478"/>
</dbReference>
<dbReference type="GO" id="GO:0005484">
    <property type="term" value="F:SNAP receptor activity"/>
    <property type="evidence" value="ECO:0007669"/>
    <property type="project" value="InterPro"/>
</dbReference>
<feature type="transmembrane region" description="Helical" evidence="7">
    <location>
        <begin position="200"/>
        <end position="221"/>
    </location>
</feature>
<sequence>MAGAGPSSAPYDQELQLERLFHGLSQGFQRLDKLPESKQHTLLKELTADMQEAKTLIREFEREARTDGMPANELNFRKKQYVQELNGFIGLKKAYSGAAAQRSELLEGAKSETEKLSTMNTTELMQLGRQQMKETDVSLLRSEKIVNDTMAIGIQTAETLQGQTRQLEKVIDDLDEIHFTMKKARQVIRDMTRSLMTDKLIMALILLVVLGIVAIIVLNILKAQGVSLPGSRRRQLLWEPEGDRLL</sequence>
<keyword evidence="3 7" id="KW-0812">Transmembrane</keyword>
<gene>
    <name evidence="9" type="ORF">CHLNCDRAFT_55096</name>
</gene>
<evidence type="ECO:0000313" key="9">
    <source>
        <dbReference type="EMBL" id="EFN51513.1"/>
    </source>
</evidence>
<dbReference type="Pfam" id="PF12352">
    <property type="entry name" value="V-SNARE_C"/>
    <property type="match status" value="1"/>
</dbReference>
<dbReference type="GO" id="GO:0000149">
    <property type="term" value="F:SNARE binding"/>
    <property type="evidence" value="ECO:0007669"/>
    <property type="project" value="TreeGrafter"/>
</dbReference>
<keyword evidence="6 7" id="KW-0472">Membrane</keyword>
<dbReference type="SUPFAM" id="SSF58038">
    <property type="entry name" value="SNARE fusion complex"/>
    <property type="match status" value="1"/>
</dbReference>
<keyword evidence="10" id="KW-1185">Reference proteome</keyword>
<dbReference type="PROSITE" id="PS50192">
    <property type="entry name" value="T_SNARE"/>
    <property type="match status" value="1"/>
</dbReference>
<dbReference type="GO" id="GO:0005794">
    <property type="term" value="C:Golgi apparatus"/>
    <property type="evidence" value="ECO:0007669"/>
    <property type="project" value="TreeGrafter"/>
</dbReference>
<dbReference type="KEGG" id="cvr:CHLNCDRAFT_55096"/>
<dbReference type="GO" id="GO:0015031">
    <property type="term" value="P:protein transport"/>
    <property type="evidence" value="ECO:0007669"/>
    <property type="project" value="UniProtKB-KW"/>
</dbReference>
<proteinExistence type="predicted"/>
<keyword evidence="2" id="KW-0813">Transport</keyword>
<dbReference type="OrthoDB" id="19261at2759"/>
<evidence type="ECO:0000256" key="4">
    <source>
        <dbReference type="ARBA" id="ARBA00022927"/>
    </source>
</evidence>
<feature type="domain" description="T-SNARE coiled-coil homology" evidence="8">
    <location>
        <begin position="129"/>
        <end position="191"/>
    </location>
</feature>
<evidence type="ECO:0000256" key="5">
    <source>
        <dbReference type="ARBA" id="ARBA00022989"/>
    </source>
</evidence>
<dbReference type="InterPro" id="IPR000727">
    <property type="entry name" value="T_SNARE_dom"/>
</dbReference>
<dbReference type="GO" id="GO:0005789">
    <property type="term" value="C:endoplasmic reticulum membrane"/>
    <property type="evidence" value="ECO:0007669"/>
    <property type="project" value="TreeGrafter"/>
</dbReference>
<keyword evidence="5 7" id="KW-1133">Transmembrane helix</keyword>
<dbReference type="OMA" id="TREVKWA"/>
<dbReference type="Proteomes" id="UP000008141">
    <property type="component" value="Unassembled WGS sequence"/>
</dbReference>
<dbReference type="GO" id="GO:0031201">
    <property type="term" value="C:SNARE complex"/>
    <property type="evidence" value="ECO:0007669"/>
    <property type="project" value="InterPro"/>
</dbReference>